<protein>
    <recommendedName>
        <fullName evidence="2">Glycosyl transferase family 1 domain-containing protein</fullName>
    </recommendedName>
</protein>
<dbReference type="SUPFAM" id="SSF53756">
    <property type="entry name" value="UDP-Glycosyltransferase/glycogen phosphorylase"/>
    <property type="match status" value="1"/>
</dbReference>
<dbReference type="CDD" id="cd03801">
    <property type="entry name" value="GT4_PimA-like"/>
    <property type="match status" value="1"/>
</dbReference>
<dbReference type="PaxDb" id="55529-EKX43126"/>
<feature type="domain" description="Glycosyl transferase family 1" evidence="2">
    <location>
        <begin position="218"/>
        <end position="361"/>
    </location>
</feature>
<keyword evidence="5" id="KW-1185">Reference proteome</keyword>
<reference evidence="3 5" key="1">
    <citation type="journal article" date="2012" name="Nature">
        <title>Algal genomes reveal evolutionary mosaicism and the fate of nucleomorphs.</title>
        <authorList>
            <consortium name="DOE Joint Genome Institute"/>
            <person name="Curtis B.A."/>
            <person name="Tanifuji G."/>
            <person name="Burki F."/>
            <person name="Gruber A."/>
            <person name="Irimia M."/>
            <person name="Maruyama S."/>
            <person name="Arias M.C."/>
            <person name="Ball S.G."/>
            <person name="Gile G.H."/>
            <person name="Hirakawa Y."/>
            <person name="Hopkins J.F."/>
            <person name="Kuo A."/>
            <person name="Rensing S.A."/>
            <person name="Schmutz J."/>
            <person name="Symeonidi A."/>
            <person name="Elias M."/>
            <person name="Eveleigh R.J."/>
            <person name="Herman E.K."/>
            <person name="Klute M.J."/>
            <person name="Nakayama T."/>
            <person name="Obornik M."/>
            <person name="Reyes-Prieto A."/>
            <person name="Armbrust E.V."/>
            <person name="Aves S.J."/>
            <person name="Beiko R.G."/>
            <person name="Coutinho P."/>
            <person name="Dacks J.B."/>
            <person name="Durnford D.G."/>
            <person name="Fast N.M."/>
            <person name="Green B.R."/>
            <person name="Grisdale C.J."/>
            <person name="Hempel F."/>
            <person name="Henrissat B."/>
            <person name="Hoppner M.P."/>
            <person name="Ishida K."/>
            <person name="Kim E."/>
            <person name="Koreny L."/>
            <person name="Kroth P.G."/>
            <person name="Liu Y."/>
            <person name="Malik S.B."/>
            <person name="Maier U.G."/>
            <person name="McRose D."/>
            <person name="Mock T."/>
            <person name="Neilson J.A."/>
            <person name="Onodera N.T."/>
            <person name="Poole A.M."/>
            <person name="Pritham E.J."/>
            <person name="Richards T.A."/>
            <person name="Rocap G."/>
            <person name="Roy S.W."/>
            <person name="Sarai C."/>
            <person name="Schaack S."/>
            <person name="Shirato S."/>
            <person name="Slamovits C.H."/>
            <person name="Spencer D.F."/>
            <person name="Suzuki S."/>
            <person name="Worden A.Z."/>
            <person name="Zauner S."/>
            <person name="Barry K."/>
            <person name="Bell C."/>
            <person name="Bharti A.K."/>
            <person name="Crow J.A."/>
            <person name="Grimwood J."/>
            <person name="Kramer R."/>
            <person name="Lindquist E."/>
            <person name="Lucas S."/>
            <person name="Salamov A."/>
            <person name="McFadden G.I."/>
            <person name="Lane C.E."/>
            <person name="Keeling P.J."/>
            <person name="Gray M.W."/>
            <person name="Grigoriev I.V."/>
            <person name="Archibald J.M."/>
        </authorList>
    </citation>
    <scope>NUCLEOTIDE SEQUENCE</scope>
    <source>
        <strain evidence="3 5">CCMP2712</strain>
    </source>
</reference>
<dbReference type="AlphaFoldDB" id="L1J3N4"/>
<dbReference type="KEGG" id="gtt:GUITHDRAFT_163933"/>
<evidence type="ECO:0000313" key="4">
    <source>
        <dbReference type="EnsemblProtists" id="EKX43126"/>
    </source>
</evidence>
<evidence type="ECO:0000313" key="5">
    <source>
        <dbReference type="Proteomes" id="UP000011087"/>
    </source>
</evidence>
<dbReference type="EMBL" id="JH993012">
    <property type="protein sequence ID" value="EKX43126.1"/>
    <property type="molecule type" value="Genomic_DNA"/>
</dbReference>
<dbReference type="GO" id="GO:0016757">
    <property type="term" value="F:glycosyltransferase activity"/>
    <property type="evidence" value="ECO:0007669"/>
    <property type="project" value="UniProtKB-KW"/>
</dbReference>
<proteinExistence type="predicted"/>
<dbReference type="PANTHER" id="PTHR45947:SF3">
    <property type="entry name" value="SULFOQUINOVOSYL TRANSFERASE SQD2"/>
    <property type="match status" value="1"/>
</dbReference>
<evidence type="ECO:0000256" key="1">
    <source>
        <dbReference type="ARBA" id="ARBA00022676"/>
    </source>
</evidence>
<accession>L1J3N4</accession>
<dbReference type="HOGENOM" id="CLU_636881_0_0_1"/>
<dbReference type="GeneID" id="17299807"/>
<reference evidence="4" key="3">
    <citation type="submission" date="2015-06" db="UniProtKB">
        <authorList>
            <consortium name="EnsemblProtists"/>
        </authorList>
    </citation>
    <scope>IDENTIFICATION</scope>
</reference>
<keyword evidence="1" id="KW-0328">Glycosyltransferase</keyword>
<dbReference type="Gene3D" id="3.40.50.2000">
    <property type="entry name" value="Glycogen Phosphorylase B"/>
    <property type="match status" value="2"/>
</dbReference>
<dbReference type="OrthoDB" id="443318at2759"/>
<dbReference type="STRING" id="905079.L1J3N4"/>
<keyword evidence="1" id="KW-0808">Transferase</keyword>
<dbReference type="InterPro" id="IPR001296">
    <property type="entry name" value="Glyco_trans_1"/>
</dbReference>
<evidence type="ECO:0000259" key="2">
    <source>
        <dbReference type="Pfam" id="PF00534"/>
    </source>
</evidence>
<dbReference type="Proteomes" id="UP000011087">
    <property type="component" value="Unassembled WGS sequence"/>
</dbReference>
<reference evidence="5" key="2">
    <citation type="submission" date="2012-11" db="EMBL/GenBank/DDBJ databases">
        <authorList>
            <person name="Kuo A."/>
            <person name="Curtis B.A."/>
            <person name="Tanifuji G."/>
            <person name="Burki F."/>
            <person name="Gruber A."/>
            <person name="Irimia M."/>
            <person name="Maruyama S."/>
            <person name="Arias M.C."/>
            <person name="Ball S.G."/>
            <person name="Gile G.H."/>
            <person name="Hirakawa Y."/>
            <person name="Hopkins J.F."/>
            <person name="Rensing S.A."/>
            <person name="Schmutz J."/>
            <person name="Symeonidi A."/>
            <person name="Elias M."/>
            <person name="Eveleigh R.J."/>
            <person name="Herman E.K."/>
            <person name="Klute M.J."/>
            <person name="Nakayama T."/>
            <person name="Obornik M."/>
            <person name="Reyes-Prieto A."/>
            <person name="Armbrust E.V."/>
            <person name="Aves S.J."/>
            <person name="Beiko R.G."/>
            <person name="Coutinho P."/>
            <person name="Dacks J.B."/>
            <person name="Durnford D.G."/>
            <person name="Fast N.M."/>
            <person name="Green B.R."/>
            <person name="Grisdale C."/>
            <person name="Hempe F."/>
            <person name="Henrissat B."/>
            <person name="Hoppner M.P."/>
            <person name="Ishida K.-I."/>
            <person name="Kim E."/>
            <person name="Koreny L."/>
            <person name="Kroth P.G."/>
            <person name="Liu Y."/>
            <person name="Malik S.-B."/>
            <person name="Maier U.G."/>
            <person name="McRose D."/>
            <person name="Mock T."/>
            <person name="Neilson J.A."/>
            <person name="Onodera N.T."/>
            <person name="Poole A.M."/>
            <person name="Pritham E.J."/>
            <person name="Richards T.A."/>
            <person name="Rocap G."/>
            <person name="Roy S.W."/>
            <person name="Sarai C."/>
            <person name="Schaack S."/>
            <person name="Shirato S."/>
            <person name="Slamovits C.H."/>
            <person name="Spencer D.F."/>
            <person name="Suzuki S."/>
            <person name="Worden A.Z."/>
            <person name="Zauner S."/>
            <person name="Barry K."/>
            <person name="Bell C."/>
            <person name="Bharti A.K."/>
            <person name="Crow J.A."/>
            <person name="Grimwood J."/>
            <person name="Kramer R."/>
            <person name="Lindquist E."/>
            <person name="Lucas S."/>
            <person name="Salamov A."/>
            <person name="McFadden G.I."/>
            <person name="Lane C.E."/>
            <person name="Keeling P.J."/>
            <person name="Gray M.W."/>
            <person name="Grigoriev I.V."/>
            <person name="Archibald J.M."/>
        </authorList>
    </citation>
    <scope>NUCLEOTIDE SEQUENCE</scope>
    <source>
        <strain evidence="5">CCMP2712</strain>
    </source>
</reference>
<dbReference type="PANTHER" id="PTHR45947">
    <property type="entry name" value="SULFOQUINOVOSYL TRANSFERASE SQD2"/>
    <property type="match status" value="1"/>
</dbReference>
<organism evidence="3">
    <name type="scientific">Guillardia theta (strain CCMP2712)</name>
    <name type="common">Cryptophyte</name>
    <dbReference type="NCBI Taxonomy" id="905079"/>
    <lineage>
        <taxon>Eukaryota</taxon>
        <taxon>Cryptophyceae</taxon>
        <taxon>Pyrenomonadales</taxon>
        <taxon>Geminigeraceae</taxon>
        <taxon>Guillardia</taxon>
    </lineage>
</organism>
<dbReference type="eggNOG" id="ENOG502S925">
    <property type="taxonomic scope" value="Eukaryota"/>
</dbReference>
<name>L1J3N4_GUITC</name>
<dbReference type="RefSeq" id="XP_005830106.1">
    <property type="nucleotide sequence ID" value="XM_005830049.1"/>
</dbReference>
<gene>
    <name evidence="3" type="ORF">GUITHDRAFT_163933</name>
</gene>
<evidence type="ECO:0000313" key="3">
    <source>
        <dbReference type="EMBL" id="EKX43126.1"/>
    </source>
</evidence>
<sequence length="431" mass="48145">MAGKGGAERGERGQRRTGSILILTNRIGTFSGHTGGGSAMREKLCAALVREGYELKMFAAGKHESADVVFTDYCPMMLPTWRALKSIWKLLKESDLVIVSGSYTPCIPFGLLMAKILGIRSLVIFTTDSDQVVRTYYQGIERLVWWYLYSWTDRLTASLASKVYTRSEEYQAKLRNLHGICCDGVMVQSDQYGAFHAEQRDSDEEIRKARDLLSGGNSHRPLMIYAGRWAAEKRIELLVANKPRDFIVAIVGNGDGSGAADAIHAMHNPDEGVICLREFVSHDRLRVMYKAADIHASASDFESLGNSAHESLLCGTPVVLQRAGGYISQVEGEEQGFLVDWKDKQEVQEALRKALKLKNKVHPRQRKTEEGTEIVRRLLAKPGPALLPCSLYGWRVLLPWTLRFPAFLVLTMAYVNLPNSWPRALVQGQAK</sequence>
<dbReference type="EnsemblProtists" id="EKX43126">
    <property type="protein sequence ID" value="EKX43126"/>
    <property type="gene ID" value="GUITHDRAFT_163933"/>
</dbReference>
<dbReference type="InterPro" id="IPR050194">
    <property type="entry name" value="Glycosyltransferase_grp1"/>
</dbReference>
<dbReference type="Pfam" id="PF00534">
    <property type="entry name" value="Glycos_transf_1"/>
    <property type="match status" value="1"/>
</dbReference>